<dbReference type="GO" id="GO:0046872">
    <property type="term" value="F:metal ion binding"/>
    <property type="evidence" value="ECO:0007669"/>
    <property type="project" value="UniProtKB-KW"/>
</dbReference>
<dbReference type="AlphaFoldDB" id="A0A5C5Z106"/>
<protein>
    <recommendedName>
        <fullName evidence="3">5'-nucleotidase</fullName>
        <ecNumber evidence="3">3.1.3.5</ecNumber>
    </recommendedName>
</protein>
<dbReference type="InterPro" id="IPR030048">
    <property type="entry name" value="SurE"/>
</dbReference>
<dbReference type="PANTHER" id="PTHR30457:SF0">
    <property type="entry name" value="PHOSPHATASE, PUTATIVE (AFU_ORTHOLOGUE AFUA_4G01070)-RELATED"/>
    <property type="match status" value="1"/>
</dbReference>
<dbReference type="InterPro" id="IPR036523">
    <property type="entry name" value="SurE-like_sf"/>
</dbReference>
<evidence type="ECO:0000313" key="7">
    <source>
        <dbReference type="EMBL" id="TWT80979.1"/>
    </source>
</evidence>
<evidence type="ECO:0000313" key="8">
    <source>
        <dbReference type="Proteomes" id="UP000315010"/>
    </source>
</evidence>
<dbReference type="Gene3D" id="3.40.1210.10">
    <property type="entry name" value="Survival protein SurE-like phosphatase/nucleotidase"/>
    <property type="match status" value="1"/>
</dbReference>
<evidence type="ECO:0000259" key="6">
    <source>
        <dbReference type="Pfam" id="PF01975"/>
    </source>
</evidence>
<name>A0A5C5Z106_9BACT</name>
<evidence type="ECO:0000256" key="3">
    <source>
        <dbReference type="ARBA" id="ARBA00012643"/>
    </source>
</evidence>
<dbReference type="InterPro" id="IPR002828">
    <property type="entry name" value="SurE-like_Pase/nucleotidase"/>
</dbReference>
<evidence type="ECO:0000256" key="2">
    <source>
        <dbReference type="ARBA" id="ARBA00011062"/>
    </source>
</evidence>
<organism evidence="7 8">
    <name type="scientific">Novipirellula herctigrandis</name>
    <dbReference type="NCBI Taxonomy" id="2527986"/>
    <lineage>
        <taxon>Bacteria</taxon>
        <taxon>Pseudomonadati</taxon>
        <taxon>Planctomycetota</taxon>
        <taxon>Planctomycetia</taxon>
        <taxon>Pirellulales</taxon>
        <taxon>Pirellulaceae</taxon>
        <taxon>Novipirellula</taxon>
    </lineage>
</organism>
<dbReference type="RefSeq" id="WP_146396403.1">
    <property type="nucleotide sequence ID" value="NZ_SJPJ01000001.1"/>
</dbReference>
<dbReference type="EC" id="3.1.3.5" evidence="3"/>
<accession>A0A5C5Z106</accession>
<comment type="caution">
    <text evidence="7">The sequence shown here is derived from an EMBL/GenBank/DDBJ whole genome shotgun (WGS) entry which is preliminary data.</text>
</comment>
<dbReference type="GO" id="GO:0008253">
    <property type="term" value="F:5'-nucleotidase activity"/>
    <property type="evidence" value="ECO:0007669"/>
    <property type="project" value="UniProtKB-EC"/>
</dbReference>
<dbReference type="SUPFAM" id="SSF64167">
    <property type="entry name" value="SurE-like"/>
    <property type="match status" value="1"/>
</dbReference>
<gene>
    <name evidence="7" type="primary">surE_1</name>
    <name evidence="7" type="ORF">CA13_24260</name>
</gene>
<sequence>MRILLTNDDGIEAPGLKALVDSVEYAFGGSADWIVVAPDRCRSECSHSVTNDRPLSLKEVRPNWFSIDGTPVDCVRAGLGVLACDADLVLSGVNAGANVGIDLLISGTFAAAREAVVSGVPALAMSHYRRPEIPRTWDHVPRWSKITLLEFVEAVVDRKSDTCLWNVNLPAIDPSGALPPRVRCSVDSTALTRSTLREASVIRFERDFHGRERIPDHDVDCCFGGKMTISELPVPTL</sequence>
<comment type="similarity">
    <text evidence="2">Belongs to the SurE nucleotidase family.</text>
</comment>
<evidence type="ECO:0000256" key="5">
    <source>
        <dbReference type="ARBA" id="ARBA00022801"/>
    </source>
</evidence>
<proteinExistence type="inferred from homology"/>
<dbReference type="PANTHER" id="PTHR30457">
    <property type="entry name" value="5'-NUCLEOTIDASE SURE"/>
    <property type="match status" value="1"/>
</dbReference>
<keyword evidence="5 7" id="KW-0378">Hydrolase</keyword>
<evidence type="ECO:0000256" key="1">
    <source>
        <dbReference type="ARBA" id="ARBA00000815"/>
    </source>
</evidence>
<keyword evidence="4" id="KW-0479">Metal-binding</keyword>
<dbReference type="Proteomes" id="UP000315010">
    <property type="component" value="Unassembled WGS sequence"/>
</dbReference>
<dbReference type="NCBIfam" id="TIGR00087">
    <property type="entry name" value="surE"/>
    <property type="match status" value="1"/>
</dbReference>
<dbReference type="Pfam" id="PF01975">
    <property type="entry name" value="SurE"/>
    <property type="match status" value="1"/>
</dbReference>
<feature type="domain" description="Survival protein SurE-like phosphatase/nucleotidase" evidence="6">
    <location>
        <begin position="3"/>
        <end position="174"/>
    </location>
</feature>
<comment type="catalytic activity">
    <reaction evidence="1">
        <text>a ribonucleoside 5'-phosphate + H2O = a ribonucleoside + phosphate</text>
        <dbReference type="Rhea" id="RHEA:12484"/>
        <dbReference type="ChEBI" id="CHEBI:15377"/>
        <dbReference type="ChEBI" id="CHEBI:18254"/>
        <dbReference type="ChEBI" id="CHEBI:43474"/>
        <dbReference type="ChEBI" id="CHEBI:58043"/>
        <dbReference type="EC" id="3.1.3.5"/>
    </reaction>
</comment>
<keyword evidence="8" id="KW-1185">Reference proteome</keyword>
<reference evidence="7 8" key="1">
    <citation type="submission" date="2019-02" db="EMBL/GenBank/DDBJ databases">
        <title>Deep-cultivation of Planctomycetes and their phenomic and genomic characterization uncovers novel biology.</title>
        <authorList>
            <person name="Wiegand S."/>
            <person name="Jogler M."/>
            <person name="Boedeker C."/>
            <person name="Pinto D."/>
            <person name="Vollmers J."/>
            <person name="Rivas-Marin E."/>
            <person name="Kohn T."/>
            <person name="Peeters S.H."/>
            <person name="Heuer A."/>
            <person name="Rast P."/>
            <person name="Oberbeckmann S."/>
            <person name="Bunk B."/>
            <person name="Jeske O."/>
            <person name="Meyerdierks A."/>
            <person name="Storesund J.E."/>
            <person name="Kallscheuer N."/>
            <person name="Luecker S."/>
            <person name="Lage O.M."/>
            <person name="Pohl T."/>
            <person name="Merkel B.J."/>
            <person name="Hornburger P."/>
            <person name="Mueller R.-W."/>
            <person name="Bruemmer F."/>
            <person name="Labrenz M."/>
            <person name="Spormann A.M."/>
            <person name="Op Den Camp H."/>
            <person name="Overmann J."/>
            <person name="Amann R."/>
            <person name="Jetten M.S.M."/>
            <person name="Mascher T."/>
            <person name="Medema M.H."/>
            <person name="Devos D.P."/>
            <person name="Kaster A.-K."/>
            <person name="Ovreas L."/>
            <person name="Rohde M."/>
            <person name="Galperin M.Y."/>
            <person name="Jogler C."/>
        </authorList>
    </citation>
    <scope>NUCLEOTIDE SEQUENCE [LARGE SCALE GENOMIC DNA]</scope>
    <source>
        <strain evidence="7 8">CA13</strain>
    </source>
</reference>
<dbReference type="OrthoDB" id="9780815at2"/>
<evidence type="ECO:0000256" key="4">
    <source>
        <dbReference type="ARBA" id="ARBA00022723"/>
    </source>
</evidence>
<dbReference type="EMBL" id="SJPJ01000001">
    <property type="protein sequence ID" value="TWT80979.1"/>
    <property type="molecule type" value="Genomic_DNA"/>
</dbReference>